<evidence type="ECO:0000256" key="2">
    <source>
        <dbReference type="ARBA" id="ARBA00023080"/>
    </source>
</evidence>
<dbReference type="GO" id="GO:0006229">
    <property type="term" value="P:dUTP biosynthetic process"/>
    <property type="evidence" value="ECO:0007669"/>
    <property type="project" value="InterPro"/>
</dbReference>
<reference evidence="3 4" key="3">
    <citation type="submission" date="2008-05" db="EMBL/GenBank/DDBJ databases">
        <authorList>
            <person name="Fulton L."/>
            <person name="Clifton S."/>
            <person name="Fulton B."/>
            <person name="Xu J."/>
            <person name="Minx P."/>
            <person name="Pepin K.H."/>
            <person name="Johnson M."/>
            <person name="Thiruvilangam P."/>
            <person name="Bhonagiri V."/>
            <person name="Nash W.E."/>
            <person name="Mardis E.R."/>
            <person name="Wilson R.K."/>
        </authorList>
    </citation>
    <scope>NUCLEOTIDE SEQUENCE [LARGE SCALE GENOMIC DNA]</scope>
    <source>
        <strain evidence="3 4">ATCC 25827</strain>
    </source>
</reference>
<reference evidence="4" key="1">
    <citation type="submission" date="2008-04" db="EMBL/GenBank/DDBJ databases">
        <title>Draft genome sequence of Providencia stuartii (ATCC 25827).</title>
        <authorList>
            <person name="Sudarsanam P."/>
            <person name="Ley R."/>
            <person name="Guruge J."/>
            <person name="Turnbaugh P.J."/>
            <person name="Mahowald M."/>
            <person name="Liep D."/>
            <person name="Gordon J."/>
        </authorList>
    </citation>
    <scope>NUCLEOTIDE SEQUENCE [LARGE SCALE GENOMIC DNA]</scope>
    <source>
        <strain evidence="4">ATCC 25827</strain>
    </source>
</reference>
<dbReference type="EMBL" id="ABJD02000101">
    <property type="protein sequence ID" value="EDU58487.1"/>
    <property type="molecule type" value="Genomic_DNA"/>
</dbReference>
<dbReference type="NCBIfam" id="TIGR02274">
    <property type="entry name" value="dCTP_deam"/>
    <property type="match status" value="1"/>
</dbReference>
<evidence type="ECO:0000313" key="4">
    <source>
        <dbReference type="Proteomes" id="UP000004506"/>
    </source>
</evidence>
<dbReference type="Proteomes" id="UP000004506">
    <property type="component" value="Unassembled WGS sequence"/>
</dbReference>
<dbReference type="EC" id="3.5.4.13" evidence="3"/>
<name>A0AA87CQ24_PROST</name>
<dbReference type="InterPro" id="IPR036157">
    <property type="entry name" value="dUTPase-like_sf"/>
</dbReference>
<evidence type="ECO:0000313" key="3">
    <source>
        <dbReference type="EMBL" id="EDU58487.1"/>
    </source>
</evidence>
<keyword evidence="2" id="KW-0546">Nucleotide metabolism</keyword>
<dbReference type="PANTHER" id="PTHR42680">
    <property type="entry name" value="DCTP DEAMINASE"/>
    <property type="match status" value="1"/>
</dbReference>
<dbReference type="RefSeq" id="WP_004917977.1">
    <property type="nucleotide sequence ID" value="NZ_DS607663.1"/>
</dbReference>
<dbReference type="Gene3D" id="2.70.40.10">
    <property type="match status" value="1"/>
</dbReference>
<dbReference type="Pfam" id="PF22769">
    <property type="entry name" value="DCD"/>
    <property type="match status" value="1"/>
</dbReference>
<sequence length="177" mass="19794">MRLCDRDIIQLMDEGKLVINPRPSIEQINGATVDVHLSSIYRIFHGYTLTAINLSESDDAINSEISGVMSDIIHLKAYELFYLYPGQLAQVLLNEIITMPNNLVGWIEARSSLSRLGLMVHINPQRLDPGWSGPVELEFYNAGRLPLILGSNKMFGTLSFEPLSGCADRPYNSRQDA</sequence>
<dbReference type="GO" id="GO:0008829">
    <property type="term" value="F:dCTP deaminase activity"/>
    <property type="evidence" value="ECO:0007669"/>
    <property type="project" value="UniProtKB-EC"/>
</dbReference>
<dbReference type="CDD" id="cd07557">
    <property type="entry name" value="trimeric_dUTPase"/>
    <property type="match status" value="1"/>
</dbReference>
<protein>
    <submittedName>
        <fullName evidence="3">dCTP deaminase</fullName>
        <ecNumber evidence="3">3.5.4.13</ecNumber>
    </submittedName>
</protein>
<dbReference type="SUPFAM" id="SSF51283">
    <property type="entry name" value="dUTPase-like"/>
    <property type="match status" value="1"/>
</dbReference>
<dbReference type="GO" id="GO:0015949">
    <property type="term" value="P:nucleobase-containing small molecule interconversion"/>
    <property type="evidence" value="ECO:0007669"/>
    <property type="project" value="TreeGrafter"/>
</dbReference>
<reference evidence="4" key="2">
    <citation type="submission" date="2008-04" db="EMBL/GenBank/DDBJ databases">
        <title>Draft genome sequence of Providencia stuartii(ATCC 25827).</title>
        <authorList>
            <person name="Sudarsanam P."/>
            <person name="Ley R."/>
            <person name="Guruge J."/>
            <person name="Turnbaugh P.J."/>
            <person name="Mahowald M."/>
            <person name="Liep D."/>
            <person name="Gordon J."/>
        </authorList>
    </citation>
    <scope>NUCLEOTIDE SEQUENCE [LARGE SCALE GENOMIC DNA]</scope>
    <source>
        <strain evidence="4">ATCC 25827</strain>
    </source>
</reference>
<dbReference type="InterPro" id="IPR011962">
    <property type="entry name" value="dCTP_deaminase"/>
</dbReference>
<proteinExistence type="predicted"/>
<dbReference type="InterPro" id="IPR033704">
    <property type="entry name" value="dUTPase_trimeric"/>
</dbReference>
<dbReference type="AlphaFoldDB" id="A0AA87CQ24"/>
<evidence type="ECO:0000256" key="1">
    <source>
        <dbReference type="ARBA" id="ARBA00022801"/>
    </source>
</evidence>
<comment type="caution">
    <text evidence="3">The sequence shown here is derived from an EMBL/GenBank/DDBJ whole genome shotgun (WGS) entry which is preliminary data.</text>
</comment>
<organism evidence="3 4">
    <name type="scientific">Providencia stuartii ATCC 25827</name>
    <dbReference type="NCBI Taxonomy" id="471874"/>
    <lineage>
        <taxon>Bacteria</taxon>
        <taxon>Pseudomonadati</taxon>
        <taxon>Pseudomonadota</taxon>
        <taxon>Gammaproteobacteria</taxon>
        <taxon>Enterobacterales</taxon>
        <taxon>Morganellaceae</taxon>
        <taxon>Providencia</taxon>
    </lineage>
</organism>
<gene>
    <name evidence="3" type="primary">dcd</name>
    <name evidence="3" type="ORF">PROSTU_01662</name>
</gene>
<keyword evidence="1 3" id="KW-0378">Hydrolase</keyword>
<accession>A0AA87CQ24</accession>
<dbReference type="PANTHER" id="PTHR42680:SF3">
    <property type="entry name" value="DCTP DEAMINASE"/>
    <property type="match status" value="1"/>
</dbReference>